<dbReference type="EMBL" id="JBJKFK010002275">
    <property type="protein sequence ID" value="KAL3311361.1"/>
    <property type="molecule type" value="Genomic_DNA"/>
</dbReference>
<evidence type="ECO:0000313" key="1">
    <source>
        <dbReference type="EMBL" id="KAL3311361.1"/>
    </source>
</evidence>
<protein>
    <submittedName>
        <fullName evidence="1">Uncharacterized protein</fullName>
    </submittedName>
</protein>
<comment type="caution">
    <text evidence="1">The sequence shown here is derived from an EMBL/GenBank/DDBJ whole genome shotgun (WGS) entry which is preliminary data.</text>
</comment>
<evidence type="ECO:0000313" key="2">
    <source>
        <dbReference type="Proteomes" id="UP001626550"/>
    </source>
</evidence>
<proteinExistence type="predicted"/>
<keyword evidence="2" id="KW-1185">Reference proteome</keyword>
<reference evidence="1 2" key="1">
    <citation type="submission" date="2024-11" db="EMBL/GenBank/DDBJ databases">
        <title>Adaptive evolution of stress response genes in parasites aligns with host niche diversity.</title>
        <authorList>
            <person name="Hahn C."/>
            <person name="Resl P."/>
        </authorList>
    </citation>
    <scope>NUCLEOTIDE SEQUENCE [LARGE SCALE GENOMIC DNA]</scope>
    <source>
        <strain evidence="1">EGGRZ-B1_66</strain>
        <tissue evidence="1">Body</tissue>
    </source>
</reference>
<sequence>MASTRNSDQTNKDLLYQLAQEELKKRELRSTSQRMAAARISSPHHYLRRFTESYELKQFLSQMNVNTLLNDQPECHSNHVIKTQHFSESDSTRLQLHGTRSSIFNQCRQTQQIQSKSNALFTKPKEK</sequence>
<dbReference type="Proteomes" id="UP001626550">
    <property type="component" value="Unassembled WGS sequence"/>
</dbReference>
<accession>A0ABD2PZR9</accession>
<dbReference type="AlphaFoldDB" id="A0ABD2PZR9"/>
<name>A0ABD2PZR9_9PLAT</name>
<gene>
    <name evidence="1" type="ORF">Ciccas_010058</name>
</gene>
<organism evidence="1 2">
    <name type="scientific">Cichlidogyrus casuarinus</name>
    <dbReference type="NCBI Taxonomy" id="1844966"/>
    <lineage>
        <taxon>Eukaryota</taxon>
        <taxon>Metazoa</taxon>
        <taxon>Spiralia</taxon>
        <taxon>Lophotrochozoa</taxon>
        <taxon>Platyhelminthes</taxon>
        <taxon>Monogenea</taxon>
        <taxon>Monopisthocotylea</taxon>
        <taxon>Dactylogyridea</taxon>
        <taxon>Ancyrocephalidae</taxon>
        <taxon>Cichlidogyrus</taxon>
    </lineage>
</organism>